<feature type="signal peptide" evidence="1">
    <location>
        <begin position="1"/>
        <end position="18"/>
    </location>
</feature>
<protein>
    <submittedName>
        <fullName evidence="2">Uncharacterized protein</fullName>
    </submittedName>
</protein>
<dbReference type="EMBL" id="FUYP01000002">
    <property type="protein sequence ID" value="SKB28957.1"/>
    <property type="molecule type" value="Genomic_DNA"/>
</dbReference>
<dbReference type="AlphaFoldDB" id="A0A1T5A2G9"/>
<name>A0A1T5A2G9_9SPHN</name>
<gene>
    <name evidence="2" type="ORF">SAMN06295937_1002110</name>
</gene>
<dbReference type="OrthoDB" id="7448995at2"/>
<accession>A0A1T5A2G9</accession>
<evidence type="ECO:0000256" key="1">
    <source>
        <dbReference type="SAM" id="SignalP"/>
    </source>
</evidence>
<organism evidence="2 3">
    <name type="scientific">Sphingopyxis flava</name>
    <dbReference type="NCBI Taxonomy" id="1507287"/>
    <lineage>
        <taxon>Bacteria</taxon>
        <taxon>Pseudomonadati</taxon>
        <taxon>Pseudomonadota</taxon>
        <taxon>Alphaproteobacteria</taxon>
        <taxon>Sphingomonadales</taxon>
        <taxon>Sphingomonadaceae</taxon>
        <taxon>Sphingopyxis</taxon>
    </lineage>
</organism>
<evidence type="ECO:0000313" key="2">
    <source>
        <dbReference type="EMBL" id="SKB28957.1"/>
    </source>
</evidence>
<sequence length="153" mass="16768">MSAALALALALSAPASLPGPVFECSFGAKQLRVTQEKDALVYRYGTKARTELRIAADAKSGRVFYHRTLYPRGEDQTLRFVNGDFSYVVFAHWTAPPSNDIDFDVPAAQYGGLIVMRGDAIISTRICKQGGDMVEWPIFKTLPTDADNLTPPI</sequence>
<keyword evidence="1" id="KW-0732">Signal</keyword>
<keyword evidence="3" id="KW-1185">Reference proteome</keyword>
<proteinExistence type="predicted"/>
<feature type="chain" id="PRO_5012052387" evidence="1">
    <location>
        <begin position="19"/>
        <end position="153"/>
    </location>
</feature>
<dbReference type="Proteomes" id="UP000190044">
    <property type="component" value="Unassembled WGS sequence"/>
</dbReference>
<reference evidence="3" key="1">
    <citation type="submission" date="2017-02" db="EMBL/GenBank/DDBJ databases">
        <authorList>
            <person name="Varghese N."/>
            <person name="Submissions S."/>
        </authorList>
    </citation>
    <scope>NUCLEOTIDE SEQUENCE [LARGE SCALE GENOMIC DNA]</scope>
    <source>
        <strain evidence="3">R11H</strain>
    </source>
</reference>
<dbReference type="RefSeq" id="WP_079637031.1">
    <property type="nucleotide sequence ID" value="NZ_FUYP01000002.1"/>
</dbReference>
<evidence type="ECO:0000313" key="3">
    <source>
        <dbReference type="Proteomes" id="UP000190044"/>
    </source>
</evidence>